<keyword evidence="1" id="KW-0812">Transmembrane</keyword>
<evidence type="ECO:0008006" key="4">
    <source>
        <dbReference type="Google" id="ProtNLM"/>
    </source>
</evidence>
<feature type="transmembrane region" description="Helical" evidence="1">
    <location>
        <begin position="16"/>
        <end position="34"/>
    </location>
</feature>
<accession>A0A5S5BT77</accession>
<reference evidence="2 3" key="1">
    <citation type="submission" date="2019-07" db="EMBL/GenBank/DDBJ databases">
        <title>Genomic Encyclopedia of Archaeal and Bacterial Type Strains, Phase II (KMG-II): from individual species to whole genera.</title>
        <authorList>
            <person name="Goeker M."/>
        </authorList>
    </citation>
    <scope>NUCLEOTIDE SEQUENCE [LARGE SCALE GENOMIC DNA]</scope>
    <source>
        <strain evidence="2 3">DSM 17527</strain>
    </source>
</reference>
<keyword evidence="1" id="KW-1133">Transmembrane helix</keyword>
<proteinExistence type="predicted"/>
<dbReference type="EMBL" id="VNHU01000013">
    <property type="protein sequence ID" value="TYP70375.1"/>
    <property type="molecule type" value="Genomic_DNA"/>
</dbReference>
<feature type="transmembrane region" description="Helical" evidence="1">
    <location>
        <begin position="40"/>
        <end position="62"/>
    </location>
</feature>
<evidence type="ECO:0000313" key="3">
    <source>
        <dbReference type="Proteomes" id="UP000324376"/>
    </source>
</evidence>
<keyword evidence="3" id="KW-1185">Reference proteome</keyword>
<organism evidence="2 3">
    <name type="scientific">Aquimarina intermedia</name>
    <dbReference type="NCBI Taxonomy" id="350814"/>
    <lineage>
        <taxon>Bacteria</taxon>
        <taxon>Pseudomonadati</taxon>
        <taxon>Bacteroidota</taxon>
        <taxon>Flavobacteriia</taxon>
        <taxon>Flavobacteriales</taxon>
        <taxon>Flavobacteriaceae</taxon>
        <taxon>Aquimarina</taxon>
    </lineage>
</organism>
<dbReference type="AlphaFoldDB" id="A0A5S5BT77"/>
<dbReference type="OrthoDB" id="1189432at2"/>
<protein>
    <recommendedName>
        <fullName evidence="4">PH (Pleckstrin Homology) domain-containing protein</fullName>
    </recommendedName>
</protein>
<gene>
    <name evidence="2" type="ORF">BD809_11339</name>
</gene>
<comment type="caution">
    <text evidence="2">The sequence shown here is derived from an EMBL/GenBank/DDBJ whole genome shotgun (WGS) entry which is preliminary data.</text>
</comment>
<name>A0A5S5BT77_9FLAO</name>
<evidence type="ECO:0000313" key="2">
    <source>
        <dbReference type="EMBL" id="TYP70375.1"/>
    </source>
</evidence>
<dbReference type="RefSeq" id="WP_148783749.1">
    <property type="nucleotide sequence ID" value="NZ_VNHU01000013.1"/>
</dbReference>
<dbReference type="Proteomes" id="UP000324376">
    <property type="component" value="Unassembled WGS sequence"/>
</dbReference>
<keyword evidence="1" id="KW-0472">Membrane</keyword>
<evidence type="ECO:0000256" key="1">
    <source>
        <dbReference type="SAM" id="Phobius"/>
    </source>
</evidence>
<sequence length="172" mass="20006">MEKVILEDRFTTHQKITFLLYIGAPFIIGIVTMLKTNLTSIGFLVLLLFIAIYTFLVSVAFLKRGFVKIDSQLYRGSFVRGRLFFKTKIDISRSPKVSVLKFKKNQKFSWFSMAKPDLATDFNAFEINILNERHTKREAILSLKNKNNIERTINFLTSNFDLKSEVYSPNFN</sequence>